<comment type="caution">
    <text evidence="2">The sequence shown here is derived from an EMBL/GenBank/DDBJ whole genome shotgun (WGS) entry which is preliminary data.</text>
</comment>
<accession>A0A2T1K479</accession>
<feature type="domain" description="PilZ" evidence="1">
    <location>
        <begin position="114"/>
        <end position="187"/>
    </location>
</feature>
<gene>
    <name evidence="2" type="ORF">C7H09_18160</name>
</gene>
<evidence type="ECO:0000259" key="1">
    <source>
        <dbReference type="Pfam" id="PF07238"/>
    </source>
</evidence>
<evidence type="ECO:0000313" key="3">
    <source>
        <dbReference type="Proteomes" id="UP000239866"/>
    </source>
</evidence>
<name>A0A2T1K479_9GAMM</name>
<proteinExistence type="predicted"/>
<evidence type="ECO:0000313" key="2">
    <source>
        <dbReference type="EMBL" id="PSF04941.1"/>
    </source>
</evidence>
<reference evidence="2 3" key="1">
    <citation type="submission" date="2018-03" db="EMBL/GenBank/DDBJ databases">
        <title>Marinobacter brunus sp. nov., a marine bacterium of Gamma-proteobacteria isolated from the surface seawater of the South China Sea.</title>
        <authorList>
            <person name="Cheng H."/>
            <person name="Wu Y.-H."/>
            <person name="Xamxidin M."/>
            <person name="Xu X.-W."/>
        </authorList>
    </citation>
    <scope>NUCLEOTIDE SEQUENCE [LARGE SCALE GENOMIC DNA]</scope>
    <source>
        <strain evidence="2 3">NH169-3</strain>
    </source>
</reference>
<dbReference type="InterPro" id="IPR009875">
    <property type="entry name" value="PilZ_domain"/>
</dbReference>
<keyword evidence="3" id="KW-1185">Reference proteome</keyword>
<organism evidence="2 3">
    <name type="scientific">Marinobacter fuscus</name>
    <dbReference type="NCBI Taxonomy" id="2109942"/>
    <lineage>
        <taxon>Bacteria</taxon>
        <taxon>Pseudomonadati</taxon>
        <taxon>Pseudomonadota</taxon>
        <taxon>Gammaproteobacteria</taxon>
        <taxon>Pseudomonadales</taxon>
        <taxon>Marinobacteraceae</taxon>
        <taxon>Marinobacter</taxon>
    </lineage>
</organism>
<dbReference type="EMBL" id="PXNP01000109">
    <property type="protein sequence ID" value="PSF04941.1"/>
    <property type="molecule type" value="Genomic_DNA"/>
</dbReference>
<dbReference type="Proteomes" id="UP000239866">
    <property type="component" value="Unassembled WGS sequence"/>
</dbReference>
<dbReference type="AlphaFoldDB" id="A0A2T1K479"/>
<dbReference type="Pfam" id="PF07238">
    <property type="entry name" value="PilZ"/>
    <property type="match status" value="1"/>
</dbReference>
<sequence>MPGQRKTPPRGDSHLERREFFRIEDRIGLEIRRLHQADTHNPVVDPFSDSPADALRAELRRLDQDIRGHLASLAERDRLLTGLIKSLNSKVDALARIIAFEQNPLQPEDWQDVTLSEGGITFTSPTASFKPGDRLAIRMTLPPELYQPQAMAEVHDTNTGAQGTTRVHALFSDLDDGDRQQIARHVMRWQIRQRQKD</sequence>
<dbReference type="OrthoDB" id="6365490at2"/>
<protein>
    <submittedName>
        <fullName evidence="2">PilZ domain-containing protein</fullName>
    </submittedName>
</protein>
<dbReference type="RefSeq" id="WP_106765396.1">
    <property type="nucleotide sequence ID" value="NZ_PXNP01000109.1"/>
</dbReference>
<dbReference type="GO" id="GO:0035438">
    <property type="term" value="F:cyclic-di-GMP binding"/>
    <property type="evidence" value="ECO:0007669"/>
    <property type="project" value="InterPro"/>
</dbReference>